<keyword evidence="3" id="KW-1185">Reference proteome</keyword>
<dbReference type="PROSITE" id="PS50943">
    <property type="entry name" value="HTH_CROC1"/>
    <property type="match status" value="1"/>
</dbReference>
<protein>
    <recommendedName>
        <fullName evidence="1">HTH cro/C1-type domain-containing protein</fullName>
    </recommendedName>
</protein>
<dbReference type="Gene3D" id="1.25.40.10">
    <property type="entry name" value="Tetratricopeptide repeat domain"/>
    <property type="match status" value="1"/>
</dbReference>
<evidence type="ECO:0000313" key="3">
    <source>
        <dbReference type="Proteomes" id="UP001500888"/>
    </source>
</evidence>
<comment type="caution">
    <text evidence="2">The sequence shown here is derived from an EMBL/GenBank/DDBJ whole genome shotgun (WGS) entry which is preliminary data.</text>
</comment>
<dbReference type="Pfam" id="PF13560">
    <property type="entry name" value="HTH_31"/>
    <property type="match status" value="1"/>
</dbReference>
<evidence type="ECO:0000313" key="2">
    <source>
        <dbReference type="EMBL" id="GAA3813336.1"/>
    </source>
</evidence>
<gene>
    <name evidence="2" type="ORF">GCM10022226_37580</name>
</gene>
<dbReference type="EMBL" id="BAAAZR010000008">
    <property type="protein sequence ID" value="GAA3813336.1"/>
    <property type="molecule type" value="Genomic_DNA"/>
</dbReference>
<accession>A0ABP7IA29</accession>
<proteinExistence type="predicted"/>
<dbReference type="SUPFAM" id="SSF48452">
    <property type="entry name" value="TPR-like"/>
    <property type="match status" value="1"/>
</dbReference>
<reference evidence="3" key="1">
    <citation type="journal article" date="2019" name="Int. J. Syst. Evol. Microbiol.">
        <title>The Global Catalogue of Microorganisms (GCM) 10K type strain sequencing project: providing services to taxonomists for standard genome sequencing and annotation.</title>
        <authorList>
            <consortium name="The Broad Institute Genomics Platform"/>
            <consortium name="The Broad Institute Genome Sequencing Center for Infectious Disease"/>
            <person name="Wu L."/>
            <person name="Ma J."/>
        </authorList>
    </citation>
    <scope>NUCLEOTIDE SEQUENCE [LARGE SCALE GENOMIC DNA]</scope>
    <source>
        <strain evidence="3">JCM 16908</strain>
    </source>
</reference>
<dbReference type="InterPro" id="IPR011990">
    <property type="entry name" value="TPR-like_helical_dom_sf"/>
</dbReference>
<dbReference type="InterPro" id="IPR010982">
    <property type="entry name" value="Lambda_DNA-bd_dom_sf"/>
</dbReference>
<organism evidence="2 3">
    <name type="scientific">Sphaerisporangium flaviroseum</name>
    <dbReference type="NCBI Taxonomy" id="509199"/>
    <lineage>
        <taxon>Bacteria</taxon>
        <taxon>Bacillati</taxon>
        <taxon>Actinomycetota</taxon>
        <taxon>Actinomycetes</taxon>
        <taxon>Streptosporangiales</taxon>
        <taxon>Streptosporangiaceae</taxon>
        <taxon>Sphaerisporangium</taxon>
    </lineage>
</organism>
<dbReference type="CDD" id="cd00093">
    <property type="entry name" value="HTH_XRE"/>
    <property type="match status" value="1"/>
</dbReference>
<dbReference type="Gene3D" id="1.10.260.40">
    <property type="entry name" value="lambda repressor-like DNA-binding domains"/>
    <property type="match status" value="1"/>
</dbReference>
<sequence>MSQEVAAEAVGVSPTTWARWERGEQGVRARHRARMALVFQVDSTEVERWIEGWAFGETSSWPLVDCGGVSLAATVKSAEHLWRFEMDPSRRHLLATLPFMPAALGEWLTSWNYGLSVAPATAHDSGPRVGHADVGRITEARKAFSQMDQQFGAGLVRPVIIKYLNSIVAPLLHGRYDTRVGAALMTAAAGMTELAGWTAFDLGRHGQAQLHFGQALKLAKAGDDSLTGAWVLTTLTQQAIYLREPTWALWLARAAVDTARRGQAPPRVLALTLVKEAGAMAVQAGAAERHDEHGARQVERLLLEAERLHAQGPADRDPAWLPSYGEPGFTAAVGSCWRMIGEHRRAAACAEKAMREYGERFPRAMRFTQVNAAEAQLGMGELEQALDTARAVIPSAKSLTSIRLVERVREFSGGLEPYGKSMLVREFRDHLNSELAA</sequence>
<name>A0ABP7IA29_9ACTN</name>
<dbReference type="SUPFAM" id="SSF47413">
    <property type="entry name" value="lambda repressor-like DNA-binding domains"/>
    <property type="match status" value="1"/>
</dbReference>
<dbReference type="Proteomes" id="UP001500888">
    <property type="component" value="Unassembled WGS sequence"/>
</dbReference>
<feature type="domain" description="HTH cro/C1-type" evidence="1">
    <location>
        <begin position="1"/>
        <end position="46"/>
    </location>
</feature>
<dbReference type="InterPro" id="IPR001387">
    <property type="entry name" value="Cro/C1-type_HTH"/>
</dbReference>
<evidence type="ECO:0000259" key="1">
    <source>
        <dbReference type="PROSITE" id="PS50943"/>
    </source>
</evidence>